<evidence type="ECO:0000313" key="1">
    <source>
        <dbReference type="EMBL" id="CAD8096312.1"/>
    </source>
</evidence>
<dbReference type="AlphaFoldDB" id="A0A8S1NVM7"/>
<organism evidence="1 2">
    <name type="scientific">Paramecium sonneborni</name>
    <dbReference type="NCBI Taxonomy" id="65129"/>
    <lineage>
        <taxon>Eukaryota</taxon>
        <taxon>Sar</taxon>
        <taxon>Alveolata</taxon>
        <taxon>Ciliophora</taxon>
        <taxon>Intramacronucleata</taxon>
        <taxon>Oligohymenophorea</taxon>
        <taxon>Peniculida</taxon>
        <taxon>Parameciidae</taxon>
        <taxon>Paramecium</taxon>
    </lineage>
</organism>
<comment type="caution">
    <text evidence="1">The sequence shown here is derived from an EMBL/GenBank/DDBJ whole genome shotgun (WGS) entry which is preliminary data.</text>
</comment>
<dbReference type="OrthoDB" id="283060at2759"/>
<sequence>MYNSLVTTKGFYNHRFCYSVHEQKPIKIEFSFEESKPISPLIRNIQPRVRWPSANQPKIKLNNFNERGKQFYMETPKMNDISRQSRSAGGSRLNTNEFRATYSRWICSPLQQASNTVETTKGFYTLKYIGEHNQQIGVLTKKLSMISSPKNNGNKRIRSYTPSVVINNQYIVNKYLIPRKLGEHN</sequence>
<reference evidence="1" key="1">
    <citation type="submission" date="2021-01" db="EMBL/GenBank/DDBJ databases">
        <authorList>
            <consortium name="Genoscope - CEA"/>
            <person name="William W."/>
        </authorList>
    </citation>
    <scope>NUCLEOTIDE SEQUENCE</scope>
</reference>
<protein>
    <submittedName>
        <fullName evidence="1">Uncharacterized protein</fullName>
    </submittedName>
</protein>
<gene>
    <name evidence="1" type="ORF">PSON_ATCC_30995.1.T0660099</name>
</gene>
<keyword evidence="2" id="KW-1185">Reference proteome</keyword>
<dbReference type="EMBL" id="CAJJDN010000066">
    <property type="protein sequence ID" value="CAD8096312.1"/>
    <property type="molecule type" value="Genomic_DNA"/>
</dbReference>
<accession>A0A8S1NVM7</accession>
<dbReference type="Proteomes" id="UP000692954">
    <property type="component" value="Unassembled WGS sequence"/>
</dbReference>
<proteinExistence type="predicted"/>
<name>A0A8S1NVM7_9CILI</name>
<evidence type="ECO:0000313" key="2">
    <source>
        <dbReference type="Proteomes" id="UP000692954"/>
    </source>
</evidence>